<sequence>MLEKLCTPLSAAVSEEITLTTTQHHHHAPSNQNEAVNNIADIPDESKLEEDESTKTKEKESTTRKHAEFRRRFRRTSMSSDICDGLPTNFRPKPKN</sequence>
<name>A0ABQ7ED47_BRACR</name>
<proteinExistence type="predicted"/>
<dbReference type="Proteomes" id="UP000266723">
    <property type="component" value="Unassembled WGS sequence"/>
</dbReference>
<evidence type="ECO:0008006" key="4">
    <source>
        <dbReference type="Google" id="ProtNLM"/>
    </source>
</evidence>
<reference evidence="2 3" key="1">
    <citation type="journal article" date="2020" name="BMC Genomics">
        <title>Intraspecific diversification of the crop wild relative Brassica cretica Lam. using demographic model selection.</title>
        <authorList>
            <person name="Kioukis A."/>
            <person name="Michalopoulou V.A."/>
            <person name="Briers L."/>
            <person name="Pirintsos S."/>
            <person name="Studholme D.J."/>
            <person name="Pavlidis P."/>
            <person name="Sarris P.F."/>
        </authorList>
    </citation>
    <scope>NUCLEOTIDE SEQUENCE [LARGE SCALE GENOMIC DNA]</scope>
    <source>
        <strain evidence="3">cv. PFS-1207/04</strain>
    </source>
</reference>
<organism evidence="2 3">
    <name type="scientific">Brassica cretica</name>
    <name type="common">Mustard</name>
    <dbReference type="NCBI Taxonomy" id="69181"/>
    <lineage>
        <taxon>Eukaryota</taxon>
        <taxon>Viridiplantae</taxon>
        <taxon>Streptophyta</taxon>
        <taxon>Embryophyta</taxon>
        <taxon>Tracheophyta</taxon>
        <taxon>Spermatophyta</taxon>
        <taxon>Magnoliopsida</taxon>
        <taxon>eudicotyledons</taxon>
        <taxon>Gunneridae</taxon>
        <taxon>Pentapetalae</taxon>
        <taxon>rosids</taxon>
        <taxon>malvids</taxon>
        <taxon>Brassicales</taxon>
        <taxon>Brassicaceae</taxon>
        <taxon>Brassiceae</taxon>
        <taxon>Brassica</taxon>
    </lineage>
</organism>
<keyword evidence="3" id="KW-1185">Reference proteome</keyword>
<protein>
    <recommendedName>
        <fullName evidence="4">BHLH domain-containing protein</fullName>
    </recommendedName>
</protein>
<evidence type="ECO:0000313" key="2">
    <source>
        <dbReference type="EMBL" id="KAF3594671.1"/>
    </source>
</evidence>
<accession>A0ABQ7ED47</accession>
<feature type="region of interest" description="Disordered" evidence="1">
    <location>
        <begin position="20"/>
        <end position="96"/>
    </location>
</feature>
<evidence type="ECO:0000313" key="3">
    <source>
        <dbReference type="Proteomes" id="UP000266723"/>
    </source>
</evidence>
<feature type="compositionally biased region" description="Basic and acidic residues" evidence="1">
    <location>
        <begin position="53"/>
        <end position="66"/>
    </location>
</feature>
<evidence type="ECO:0000256" key="1">
    <source>
        <dbReference type="SAM" id="MobiDB-lite"/>
    </source>
</evidence>
<gene>
    <name evidence="2" type="ORF">DY000_02024155</name>
</gene>
<dbReference type="EMBL" id="QGKV02000299">
    <property type="protein sequence ID" value="KAF3594671.1"/>
    <property type="molecule type" value="Genomic_DNA"/>
</dbReference>
<comment type="caution">
    <text evidence="2">The sequence shown here is derived from an EMBL/GenBank/DDBJ whole genome shotgun (WGS) entry which is preliminary data.</text>
</comment>